<keyword evidence="6 7" id="KW-0472">Membrane</keyword>
<accession>A0A834XRJ4</accession>
<evidence type="ECO:0000256" key="5">
    <source>
        <dbReference type="ARBA" id="ARBA00022989"/>
    </source>
</evidence>
<evidence type="ECO:0000313" key="9">
    <source>
        <dbReference type="EMBL" id="KAF7990430.1"/>
    </source>
</evidence>
<dbReference type="InterPro" id="IPR035897">
    <property type="entry name" value="Toll_tir_struct_dom_sf"/>
</dbReference>
<dbReference type="PROSITE" id="PS50104">
    <property type="entry name" value="TIR"/>
    <property type="match status" value="1"/>
</dbReference>
<evidence type="ECO:0000256" key="4">
    <source>
        <dbReference type="ARBA" id="ARBA00022729"/>
    </source>
</evidence>
<dbReference type="FunFam" id="3.40.50.10140:FF:000026">
    <property type="entry name" value="Toll-like receptor 2"/>
    <property type="match status" value="1"/>
</dbReference>
<dbReference type="PANTHER" id="PTHR24365">
    <property type="entry name" value="TOLL-LIKE RECEPTOR"/>
    <property type="match status" value="1"/>
</dbReference>
<evidence type="ECO:0000256" key="1">
    <source>
        <dbReference type="ARBA" id="ARBA00004167"/>
    </source>
</evidence>
<dbReference type="SMART" id="SM00255">
    <property type="entry name" value="TIR"/>
    <property type="match status" value="1"/>
</dbReference>
<dbReference type="PANTHER" id="PTHR24365:SF541">
    <property type="entry name" value="PROTEIN TOLL-RELATED"/>
    <property type="match status" value="1"/>
</dbReference>
<dbReference type="SUPFAM" id="SSF52200">
    <property type="entry name" value="Toll/Interleukin receptor TIR domain"/>
    <property type="match status" value="1"/>
</dbReference>
<feature type="transmembrane region" description="Helical" evidence="7">
    <location>
        <begin position="392"/>
        <end position="417"/>
    </location>
</feature>
<evidence type="ECO:0000256" key="3">
    <source>
        <dbReference type="ARBA" id="ARBA00022692"/>
    </source>
</evidence>
<organism evidence="9 10">
    <name type="scientific">Aphidius gifuensis</name>
    <name type="common">Parasitoid wasp</name>
    <dbReference type="NCBI Taxonomy" id="684658"/>
    <lineage>
        <taxon>Eukaryota</taxon>
        <taxon>Metazoa</taxon>
        <taxon>Ecdysozoa</taxon>
        <taxon>Arthropoda</taxon>
        <taxon>Hexapoda</taxon>
        <taxon>Insecta</taxon>
        <taxon>Pterygota</taxon>
        <taxon>Neoptera</taxon>
        <taxon>Endopterygota</taxon>
        <taxon>Hymenoptera</taxon>
        <taxon>Apocrita</taxon>
        <taxon>Ichneumonoidea</taxon>
        <taxon>Braconidae</taxon>
        <taxon>Aphidiinae</taxon>
        <taxon>Aphidius</taxon>
    </lineage>
</organism>
<dbReference type="GO" id="GO:0038023">
    <property type="term" value="F:signaling receptor activity"/>
    <property type="evidence" value="ECO:0007669"/>
    <property type="project" value="TreeGrafter"/>
</dbReference>
<dbReference type="EMBL" id="JACMRX010000004">
    <property type="protein sequence ID" value="KAF7990430.1"/>
    <property type="molecule type" value="Genomic_DNA"/>
</dbReference>
<name>A0A834XRJ4_APHGI</name>
<comment type="similarity">
    <text evidence="2">Belongs to the Toll-like receptor family.</text>
</comment>
<comment type="subcellular location">
    <subcellularLocation>
        <location evidence="1">Membrane</location>
        <topology evidence="1">Single-pass membrane protein</topology>
    </subcellularLocation>
</comment>
<dbReference type="GO" id="GO:0007165">
    <property type="term" value="P:signal transduction"/>
    <property type="evidence" value="ECO:0007669"/>
    <property type="project" value="InterPro"/>
</dbReference>
<dbReference type="Proteomes" id="UP000639338">
    <property type="component" value="Unassembled WGS sequence"/>
</dbReference>
<sequence>MNDAFEDLKKLTHLYLENNRLRTIEHCHTRNLFELKTAILSHNNLTIKNNEESSKALFKNSTLIEKLDLDDNQISGFCFYNKEAIPGVDNATEIILSNNKLTSLSNVHLHDTSYKKIKLYVSNNNITSLFYPNESETSDKFNNNHVEVFADNNPLNCDCNLHTMIQHRNKANRTIEFRNWTIHMDNLKCNEPSLLKNTPIEIFESKTYKCLLNESNINYAKCPDNCSCWRRPSDNSSTIIDCSSKNLTSGPNSIHLLFGHQIELNLSNNLLSSMPLSSQSGYGNVTILDLSYNNITHLTHGGLPAKLKILYMHNNKLIKIENNVLGYMRNSLKIKELTLHENSFECECDLEDLSDDLQNKNWSQSEKEKITCGPSNRQVYKLSKQELCPPNYGLIITSCIVLAFVAIDICIVIIIFYRYEEIIKIWLYEKQWLLFWVTEEELDRDKYYDAFISYSQKDHDFVVNNLVKNLEKGQPPFKLCVHERDWLAGEQIPTQIIQSIENSKRTIVVLSSNFLESDWANIEFRTAHRRALEDRRTRVIVIKYGELPPIETFDRELQSYLSMYTYLEWKDPSVWSRLRFVMPHRTRSRRPQCTRTITIDNPDEMTRETHL</sequence>
<evidence type="ECO:0000256" key="2">
    <source>
        <dbReference type="ARBA" id="ARBA00009634"/>
    </source>
</evidence>
<reference evidence="9 10" key="1">
    <citation type="submission" date="2020-08" db="EMBL/GenBank/DDBJ databases">
        <title>Aphidius gifuensis genome sequencing and assembly.</title>
        <authorList>
            <person name="Du Z."/>
        </authorList>
    </citation>
    <scope>NUCLEOTIDE SEQUENCE [LARGE SCALE GENOMIC DNA]</scope>
    <source>
        <strain evidence="9">YNYX2018</strain>
        <tissue evidence="9">Adults</tissue>
    </source>
</reference>
<keyword evidence="4" id="KW-0732">Signal</keyword>
<evidence type="ECO:0000259" key="8">
    <source>
        <dbReference type="PROSITE" id="PS50104"/>
    </source>
</evidence>
<dbReference type="InterPro" id="IPR000157">
    <property type="entry name" value="TIR_dom"/>
</dbReference>
<protein>
    <recommendedName>
        <fullName evidence="8">TIR domain-containing protein</fullName>
    </recommendedName>
</protein>
<keyword evidence="5 7" id="KW-1133">Transmembrane helix</keyword>
<dbReference type="InterPro" id="IPR032675">
    <property type="entry name" value="LRR_dom_sf"/>
</dbReference>
<keyword evidence="10" id="KW-1185">Reference proteome</keyword>
<dbReference type="InterPro" id="IPR001611">
    <property type="entry name" value="Leu-rich_rpt"/>
</dbReference>
<dbReference type="PROSITE" id="PS51450">
    <property type="entry name" value="LRR"/>
    <property type="match status" value="1"/>
</dbReference>
<dbReference type="Pfam" id="PF01582">
    <property type="entry name" value="TIR"/>
    <property type="match status" value="1"/>
</dbReference>
<dbReference type="AlphaFoldDB" id="A0A834XRJ4"/>
<comment type="caution">
    <text evidence="9">The sequence shown here is derived from an EMBL/GenBank/DDBJ whole genome shotgun (WGS) entry which is preliminary data.</text>
</comment>
<evidence type="ECO:0000313" key="10">
    <source>
        <dbReference type="Proteomes" id="UP000639338"/>
    </source>
</evidence>
<dbReference type="PRINTS" id="PR01537">
    <property type="entry name" value="INTRLKN1R1F"/>
</dbReference>
<dbReference type="GO" id="GO:0005886">
    <property type="term" value="C:plasma membrane"/>
    <property type="evidence" value="ECO:0007669"/>
    <property type="project" value="TreeGrafter"/>
</dbReference>
<gene>
    <name evidence="9" type="ORF">HCN44_000235</name>
</gene>
<dbReference type="SUPFAM" id="SSF52058">
    <property type="entry name" value="L domain-like"/>
    <property type="match status" value="2"/>
</dbReference>
<dbReference type="SMART" id="SM00365">
    <property type="entry name" value="LRR_SD22"/>
    <property type="match status" value="3"/>
</dbReference>
<feature type="domain" description="TIR" evidence="8">
    <location>
        <begin position="446"/>
        <end position="582"/>
    </location>
</feature>
<proteinExistence type="inferred from homology"/>
<evidence type="ECO:0000256" key="6">
    <source>
        <dbReference type="ARBA" id="ARBA00023136"/>
    </source>
</evidence>
<dbReference type="Gene3D" id="3.40.50.10140">
    <property type="entry name" value="Toll/interleukin-1 receptor homology (TIR) domain"/>
    <property type="match status" value="1"/>
</dbReference>
<evidence type="ECO:0000256" key="7">
    <source>
        <dbReference type="SAM" id="Phobius"/>
    </source>
</evidence>
<dbReference type="OrthoDB" id="1421090at2759"/>
<keyword evidence="3 7" id="KW-0812">Transmembrane</keyword>
<dbReference type="Gene3D" id="3.80.10.10">
    <property type="entry name" value="Ribonuclease Inhibitor"/>
    <property type="match status" value="2"/>
</dbReference>